<keyword evidence="2" id="KW-1133">Transmembrane helix</keyword>
<name>A0A2M7UCW9_9BACT</name>
<proteinExistence type="predicted"/>
<comment type="caution">
    <text evidence="3">The sequence shown here is derived from an EMBL/GenBank/DDBJ whole genome shotgun (WGS) entry which is preliminary data.</text>
</comment>
<keyword evidence="2" id="KW-0812">Transmembrane</keyword>
<dbReference type="InterPro" id="IPR009003">
    <property type="entry name" value="Peptidase_S1_PA"/>
</dbReference>
<dbReference type="EMBL" id="PFOH01000060">
    <property type="protein sequence ID" value="PIZ69070.1"/>
    <property type="molecule type" value="Genomic_DNA"/>
</dbReference>
<evidence type="ECO:0000256" key="1">
    <source>
        <dbReference type="SAM" id="MobiDB-lite"/>
    </source>
</evidence>
<dbReference type="SUPFAM" id="SSF50494">
    <property type="entry name" value="Trypsin-like serine proteases"/>
    <property type="match status" value="1"/>
</dbReference>
<evidence type="ECO:0000256" key="2">
    <source>
        <dbReference type="SAM" id="Phobius"/>
    </source>
</evidence>
<evidence type="ECO:0008006" key="5">
    <source>
        <dbReference type="Google" id="ProtNLM"/>
    </source>
</evidence>
<dbReference type="Gene3D" id="2.40.10.120">
    <property type="match status" value="1"/>
</dbReference>
<evidence type="ECO:0000313" key="3">
    <source>
        <dbReference type="EMBL" id="PIZ69070.1"/>
    </source>
</evidence>
<accession>A0A2M7UCW9</accession>
<keyword evidence="2" id="KW-0472">Membrane</keyword>
<protein>
    <recommendedName>
        <fullName evidence="5">Serine protease</fullName>
    </recommendedName>
</protein>
<dbReference type="Proteomes" id="UP000231688">
    <property type="component" value="Unassembled WGS sequence"/>
</dbReference>
<dbReference type="Pfam" id="PF13365">
    <property type="entry name" value="Trypsin_2"/>
    <property type="match status" value="1"/>
</dbReference>
<gene>
    <name evidence="3" type="ORF">COY10_02200</name>
</gene>
<reference evidence="4" key="1">
    <citation type="submission" date="2017-09" db="EMBL/GenBank/DDBJ databases">
        <title>Depth-based differentiation of microbial function through sediment-hosted aquifers and enrichment of novel symbionts in the deep terrestrial subsurface.</title>
        <authorList>
            <person name="Probst A.J."/>
            <person name="Ladd B."/>
            <person name="Jarett J.K."/>
            <person name="Geller-Mcgrath D.E."/>
            <person name="Sieber C.M.K."/>
            <person name="Emerson J.B."/>
            <person name="Anantharaman K."/>
            <person name="Thomas B.C."/>
            <person name="Malmstrom R."/>
            <person name="Stieglmeier M."/>
            <person name="Klingl A."/>
            <person name="Woyke T."/>
            <person name="Ryan C.M."/>
            <person name="Banfield J.F."/>
        </authorList>
    </citation>
    <scope>NUCLEOTIDE SEQUENCE [LARGE SCALE GENOMIC DNA]</scope>
</reference>
<dbReference type="AlphaFoldDB" id="A0A2M7UCW9"/>
<feature type="region of interest" description="Disordered" evidence="1">
    <location>
        <begin position="82"/>
        <end position="112"/>
    </location>
</feature>
<sequence length="331" mass="36541">MFIKQNNNSKGFIQIPILIAIIIGVLIVGTGGYFGIKQYQNYQTQKTEKEKLAQEEEIEQKGKEKQEMEKLKEEIENLKNQKPQIIKEIPSKNSENQKNQQSSNIPSQPSQSVDISSVIDKWKPSVAYIKCDFFNKDETYAFSEAGSGTLFGFSDGVGIQTNKHVISKQLPLTGGLATPDYCTVKFLGNSKLYYVYHHTTSGVFNMQAAGDESDGARLIIRESDNFIANLLLQQGFYCKRKPSLGESIVILGYPSIGSQTDITATEGIISSYEYSVNAGNYYVTSAKVEHGNSGGAAILVKDNCYLGIPTFAQIGEIESLARILDEPGLLK</sequence>
<evidence type="ECO:0000313" key="4">
    <source>
        <dbReference type="Proteomes" id="UP000231688"/>
    </source>
</evidence>
<feature type="transmembrane region" description="Helical" evidence="2">
    <location>
        <begin position="12"/>
        <end position="36"/>
    </location>
</feature>
<feature type="compositionally biased region" description="Low complexity" evidence="1">
    <location>
        <begin position="91"/>
        <end position="112"/>
    </location>
</feature>
<organism evidence="3 4">
    <name type="scientific">Candidatus Portnoybacteria bacterium CG_4_10_14_0_2_um_filter_43_36</name>
    <dbReference type="NCBI Taxonomy" id="1974798"/>
    <lineage>
        <taxon>Bacteria</taxon>
        <taxon>Candidatus Portnoyibacteriota</taxon>
    </lineage>
</organism>